<protein>
    <submittedName>
        <fullName evidence="2">Uncharacterized protein</fullName>
    </submittedName>
</protein>
<organism evidence="2 3">
    <name type="scientific">Fredinandcohnia salidurans</name>
    <dbReference type="NCBI Taxonomy" id="2595041"/>
    <lineage>
        <taxon>Bacteria</taxon>
        <taxon>Bacillati</taxon>
        <taxon>Bacillota</taxon>
        <taxon>Bacilli</taxon>
        <taxon>Bacillales</taxon>
        <taxon>Bacillaceae</taxon>
        <taxon>Fredinandcohnia</taxon>
    </lineage>
</organism>
<feature type="signal peptide" evidence="1">
    <location>
        <begin position="1"/>
        <end position="29"/>
    </location>
</feature>
<feature type="chain" id="PRO_5047423119" evidence="1">
    <location>
        <begin position="30"/>
        <end position="265"/>
    </location>
</feature>
<proteinExistence type="predicted"/>
<reference evidence="3" key="1">
    <citation type="journal article" date="2019" name="Int. J. Syst. Evol. Microbiol.">
        <title>The Global Catalogue of Microorganisms (GCM) 10K type strain sequencing project: providing services to taxonomists for standard genome sequencing and annotation.</title>
        <authorList>
            <consortium name="The Broad Institute Genomics Platform"/>
            <consortium name="The Broad Institute Genome Sequencing Center for Infectious Disease"/>
            <person name="Wu L."/>
            <person name="Ma J."/>
        </authorList>
    </citation>
    <scope>NUCLEOTIDE SEQUENCE [LARGE SCALE GENOMIC DNA]</scope>
    <source>
        <strain evidence="3">CCUG 15531</strain>
    </source>
</reference>
<name>A0ABW4MMY1_9BACI</name>
<keyword evidence="3" id="KW-1185">Reference proteome</keyword>
<dbReference type="EMBL" id="JBHUEK010000018">
    <property type="protein sequence ID" value="MFD1779294.1"/>
    <property type="molecule type" value="Genomic_DNA"/>
</dbReference>
<evidence type="ECO:0000313" key="2">
    <source>
        <dbReference type="EMBL" id="MFD1779294.1"/>
    </source>
</evidence>
<evidence type="ECO:0000313" key="3">
    <source>
        <dbReference type="Proteomes" id="UP001597227"/>
    </source>
</evidence>
<accession>A0ABW4MMY1</accession>
<dbReference type="RefSeq" id="WP_388038305.1">
    <property type="nucleotide sequence ID" value="NZ_JBHUEK010000018.1"/>
</dbReference>
<dbReference type="Proteomes" id="UP001597227">
    <property type="component" value="Unassembled WGS sequence"/>
</dbReference>
<sequence length="265" mass="29314">MKKIRKLGLLSTLSITLLGFTLAPVGVKAEEIVVEEVEDYSDPYTVDETVVNQNYIEEEAVVDKSFVGTTTQSGGFTLTPTNPIDGGVSTNAYNFDCGCGGSYGSPLRIKTSTVDLYGTPIEYGFVNGQFVVMKRPDLYYYIQNATQSHFNMVTGKFAQTWATGFGTFVVFKGVDKIPYMARLFDRYNYSKPYNFGDYAKTVASWQLQSYIPGWAKVITTGVPSAGTKQVLVYVSTSGKNGTWHKRILFTITPNKTVSYSKSYAN</sequence>
<keyword evidence="1" id="KW-0732">Signal</keyword>
<comment type="caution">
    <text evidence="2">The sequence shown here is derived from an EMBL/GenBank/DDBJ whole genome shotgun (WGS) entry which is preliminary data.</text>
</comment>
<evidence type="ECO:0000256" key="1">
    <source>
        <dbReference type="SAM" id="SignalP"/>
    </source>
</evidence>
<gene>
    <name evidence="2" type="ORF">ACFSFW_11495</name>
</gene>